<sequence length="144" mass="16537">MKMFEAIVLIIGHQFSHSDDKFLENPSKMFCESKFLNFCLPNVVLDLSCGWIEVLTTDELHRFWRSERCQPNHNGFFGRLWAGMLMIKKRNLSEGEICIKSKLGIYAPATGTAAVEEAGVFADAGWVREDISEEFRCTRIEINR</sequence>
<evidence type="ECO:0000313" key="1">
    <source>
        <dbReference type="Proteomes" id="UP000095284"/>
    </source>
</evidence>
<dbReference type="Proteomes" id="UP000095284">
    <property type="component" value="Unplaced"/>
</dbReference>
<accession>A0A1I7S0P6</accession>
<name>A0A1I7S0P6_BURXY</name>
<dbReference type="AlphaFoldDB" id="A0A1I7S0P6"/>
<reference evidence="2" key="1">
    <citation type="submission" date="2016-11" db="UniProtKB">
        <authorList>
            <consortium name="WormBaseParasite"/>
        </authorList>
    </citation>
    <scope>IDENTIFICATION</scope>
</reference>
<protein>
    <submittedName>
        <fullName evidence="2">MATH domain-containing protein</fullName>
    </submittedName>
</protein>
<organism evidence="1 2">
    <name type="scientific">Bursaphelenchus xylophilus</name>
    <name type="common">Pinewood nematode worm</name>
    <name type="synonym">Aphelenchoides xylophilus</name>
    <dbReference type="NCBI Taxonomy" id="6326"/>
    <lineage>
        <taxon>Eukaryota</taxon>
        <taxon>Metazoa</taxon>
        <taxon>Ecdysozoa</taxon>
        <taxon>Nematoda</taxon>
        <taxon>Chromadorea</taxon>
        <taxon>Rhabditida</taxon>
        <taxon>Tylenchina</taxon>
        <taxon>Tylenchomorpha</taxon>
        <taxon>Aphelenchoidea</taxon>
        <taxon>Aphelenchoididae</taxon>
        <taxon>Bursaphelenchus</taxon>
    </lineage>
</organism>
<proteinExistence type="predicted"/>
<evidence type="ECO:0000313" key="2">
    <source>
        <dbReference type="WBParaSite" id="BXY_0657000.1"/>
    </source>
</evidence>
<dbReference type="WBParaSite" id="BXY_0657000.1">
    <property type="protein sequence ID" value="BXY_0657000.1"/>
    <property type="gene ID" value="BXY_0657000"/>
</dbReference>